<evidence type="ECO:0000313" key="2">
    <source>
        <dbReference type="Proteomes" id="UP000253307"/>
    </source>
</evidence>
<gene>
    <name evidence="1" type="ORF">DBW96_02990</name>
</gene>
<evidence type="ECO:0000313" key="1">
    <source>
        <dbReference type="EMBL" id="RCL40835.1"/>
    </source>
</evidence>
<dbReference type="InterPro" id="IPR021276">
    <property type="entry name" value="DUF2855"/>
</dbReference>
<organism evidence="1 2">
    <name type="scientific">SAR86 cluster bacterium</name>
    <dbReference type="NCBI Taxonomy" id="2030880"/>
    <lineage>
        <taxon>Bacteria</taxon>
        <taxon>Pseudomonadati</taxon>
        <taxon>Pseudomonadota</taxon>
        <taxon>Gammaproteobacteria</taxon>
        <taxon>SAR86 cluster</taxon>
    </lineage>
</organism>
<dbReference type="EMBL" id="QOPE01000020">
    <property type="protein sequence ID" value="RCL40835.1"/>
    <property type="molecule type" value="Genomic_DNA"/>
</dbReference>
<comment type="caution">
    <text evidence="1">The sequence shown here is derived from an EMBL/GenBank/DDBJ whole genome shotgun (WGS) entry which is preliminary data.</text>
</comment>
<name>A0A368BUT2_9GAMM</name>
<protein>
    <submittedName>
        <fullName evidence="1">DUF2855 family protein</fullName>
    </submittedName>
</protein>
<dbReference type="Pfam" id="PF11017">
    <property type="entry name" value="DUF2855"/>
    <property type="match status" value="1"/>
</dbReference>
<sequence>MYQFQTLKSDLTKSRIINEDLPIIGDGEILLKIESFAFTANNVTYGVAGDTIGYWKFFPAAQNNDNSWGCIPIWGFAEILESNNQNLDVGERLFGYFPAADSVVLSPIKISDQSFSDGKEHRKELPPVYNNYLRLNGENNYDPSMDTIRALLFPLHITAFCLCDSLKEDQYLGASQILIISASSKTAIGLAQGLADSKNLPKKVGLTSATNSKFVEGLGCYDEVINYDQLEKIDYSQGTVMVDMAGNPAILGTLHDKLADNMLKCLTVGMTHWDNKTTAEDALGQAMLRERTEFFFAPAHIQKRIGDWGHDGYAKKTNLFMTARVLQSKNWMQIKEIDGLENFISTYKEVVSGKINPNEGIIVNLINA</sequence>
<proteinExistence type="predicted"/>
<dbReference type="Proteomes" id="UP000253307">
    <property type="component" value="Unassembled WGS sequence"/>
</dbReference>
<reference evidence="1 2" key="1">
    <citation type="journal article" date="2018" name="Microbiome">
        <title>Fine metagenomic profile of the Mediterranean stratified and mixed water columns revealed by assembly and recruitment.</title>
        <authorList>
            <person name="Haro-Moreno J.M."/>
            <person name="Lopez-Perez M."/>
            <person name="De La Torre J.R."/>
            <person name="Picazo A."/>
            <person name="Camacho A."/>
            <person name="Rodriguez-Valera F."/>
        </authorList>
    </citation>
    <scope>NUCLEOTIDE SEQUENCE [LARGE SCALE GENOMIC DNA]</scope>
    <source>
        <strain evidence="1">MED-G82</strain>
    </source>
</reference>
<accession>A0A368BUT2</accession>
<dbReference type="AlphaFoldDB" id="A0A368BUT2"/>